<accession>A0A853ILI6</accession>
<gene>
    <name evidence="4" type="ORF">H0I39_04740</name>
</gene>
<evidence type="ECO:0000313" key="4">
    <source>
        <dbReference type="EMBL" id="NZA01246.1"/>
    </source>
</evidence>
<sequence length="338" mass="36066">MAFFKFRQRGQPQPEPTGRGRGRGKEPAAAGPQDSIDSMRRRARHRLVGAAVLVLLAIIGFPLLFDTQPRPVAVNAPITIPDKDQVAPLTIPEPVSADASLDEREEVVTSGPAARDSKPAAAPLAPPARSQPPAAARDPKPDTKPDTAAEALAKADAAAKAKADEAARAQAQAEARGRREEEARAQRDEERAKAAQARRDEEQARAQAQARREQDARAKEQQEARAKREAEQRAKREEAARARALLEGRSPAAAQPAAAATQGGRFIVQVGAFADDAAVREARQKAERAGVRTYTQVVNTKDGKRTRVRVGPFGSREEADKAAATLKKAGLAGAVLAL</sequence>
<dbReference type="GO" id="GO:0032153">
    <property type="term" value="C:cell division site"/>
    <property type="evidence" value="ECO:0007669"/>
    <property type="project" value="TreeGrafter"/>
</dbReference>
<protein>
    <submittedName>
        <fullName evidence="4">SPOR domain-containing protein</fullName>
    </submittedName>
</protein>
<feature type="region of interest" description="Disordered" evidence="1">
    <location>
        <begin position="93"/>
        <end position="257"/>
    </location>
</feature>
<dbReference type="Gene3D" id="3.30.70.1070">
    <property type="entry name" value="Sporulation related repeat"/>
    <property type="match status" value="1"/>
</dbReference>
<feature type="domain" description="SPOR" evidence="3">
    <location>
        <begin position="260"/>
        <end position="338"/>
    </location>
</feature>
<keyword evidence="2" id="KW-1133">Transmembrane helix</keyword>
<organism evidence="4 5">
    <name type="scientific">Ottowia beijingensis</name>
    <dbReference type="NCBI Taxonomy" id="1207057"/>
    <lineage>
        <taxon>Bacteria</taxon>
        <taxon>Pseudomonadati</taxon>
        <taxon>Pseudomonadota</taxon>
        <taxon>Betaproteobacteria</taxon>
        <taxon>Burkholderiales</taxon>
        <taxon>Comamonadaceae</taxon>
        <taxon>Ottowia</taxon>
    </lineage>
</organism>
<dbReference type="PANTHER" id="PTHR38687">
    <property type="entry name" value="CELL DIVISION PROTEIN DEDD-RELATED"/>
    <property type="match status" value="1"/>
</dbReference>
<keyword evidence="2" id="KW-0812">Transmembrane</keyword>
<feature type="transmembrane region" description="Helical" evidence="2">
    <location>
        <begin position="47"/>
        <end position="65"/>
    </location>
</feature>
<name>A0A853ILI6_9BURK</name>
<feature type="region of interest" description="Disordered" evidence="1">
    <location>
        <begin position="1"/>
        <end position="37"/>
    </location>
</feature>
<dbReference type="AlphaFoldDB" id="A0A853ILI6"/>
<comment type="caution">
    <text evidence="4">The sequence shown here is derived from an EMBL/GenBank/DDBJ whole genome shotgun (WGS) entry which is preliminary data.</text>
</comment>
<dbReference type="InterPro" id="IPR052521">
    <property type="entry name" value="Cell_div_SPOR-domain"/>
</dbReference>
<proteinExistence type="predicted"/>
<dbReference type="PANTHER" id="PTHR38687:SF1">
    <property type="entry name" value="CELL DIVISION PROTEIN DEDD"/>
    <property type="match status" value="1"/>
</dbReference>
<dbReference type="PROSITE" id="PS51724">
    <property type="entry name" value="SPOR"/>
    <property type="match status" value="1"/>
</dbReference>
<dbReference type="Proteomes" id="UP000589716">
    <property type="component" value="Unassembled WGS sequence"/>
</dbReference>
<evidence type="ECO:0000256" key="2">
    <source>
        <dbReference type="SAM" id="Phobius"/>
    </source>
</evidence>
<dbReference type="GO" id="GO:0030428">
    <property type="term" value="C:cell septum"/>
    <property type="evidence" value="ECO:0007669"/>
    <property type="project" value="TreeGrafter"/>
</dbReference>
<keyword evidence="2" id="KW-0472">Membrane</keyword>
<dbReference type="GO" id="GO:0042834">
    <property type="term" value="F:peptidoglycan binding"/>
    <property type="evidence" value="ECO:0007669"/>
    <property type="project" value="InterPro"/>
</dbReference>
<evidence type="ECO:0000313" key="5">
    <source>
        <dbReference type="Proteomes" id="UP000589716"/>
    </source>
</evidence>
<dbReference type="InterPro" id="IPR007730">
    <property type="entry name" value="SPOR-like_dom"/>
</dbReference>
<dbReference type="EMBL" id="JACCKX010000001">
    <property type="protein sequence ID" value="NZA01246.1"/>
    <property type="molecule type" value="Genomic_DNA"/>
</dbReference>
<dbReference type="RefSeq" id="WP_180549742.1">
    <property type="nucleotide sequence ID" value="NZ_JACCKX010000001.1"/>
</dbReference>
<reference evidence="4 5" key="1">
    <citation type="submission" date="2020-07" db="EMBL/GenBank/DDBJ databases">
        <authorList>
            <person name="Maaloum M."/>
        </authorList>
    </citation>
    <scope>NUCLEOTIDE SEQUENCE [LARGE SCALE GENOMIC DNA]</scope>
    <source>
        <strain evidence="4 5">GCS-AN-3</strain>
    </source>
</reference>
<dbReference type="Pfam" id="PF05036">
    <property type="entry name" value="SPOR"/>
    <property type="match status" value="1"/>
</dbReference>
<evidence type="ECO:0000256" key="1">
    <source>
        <dbReference type="SAM" id="MobiDB-lite"/>
    </source>
</evidence>
<dbReference type="SUPFAM" id="SSF110997">
    <property type="entry name" value="Sporulation related repeat"/>
    <property type="match status" value="1"/>
</dbReference>
<feature type="compositionally biased region" description="Basic and acidic residues" evidence="1">
    <location>
        <begin position="157"/>
        <end position="167"/>
    </location>
</feature>
<dbReference type="InterPro" id="IPR036680">
    <property type="entry name" value="SPOR-like_sf"/>
</dbReference>
<keyword evidence="5" id="KW-1185">Reference proteome</keyword>
<feature type="compositionally biased region" description="Basic and acidic residues" evidence="1">
    <location>
        <begin position="175"/>
        <end position="246"/>
    </location>
</feature>
<dbReference type="GO" id="GO:0032506">
    <property type="term" value="P:cytokinetic process"/>
    <property type="evidence" value="ECO:0007669"/>
    <property type="project" value="TreeGrafter"/>
</dbReference>
<evidence type="ECO:0000259" key="3">
    <source>
        <dbReference type="PROSITE" id="PS51724"/>
    </source>
</evidence>
<feature type="compositionally biased region" description="Basic and acidic residues" evidence="1">
    <location>
        <begin position="137"/>
        <end position="147"/>
    </location>
</feature>